<comment type="caution">
    <text evidence="2">The sequence shown here is derived from an EMBL/GenBank/DDBJ whole genome shotgun (WGS) entry which is preliminary data.</text>
</comment>
<dbReference type="EMBL" id="RHGY01000010">
    <property type="protein sequence ID" value="RRG17448.1"/>
    <property type="molecule type" value="Genomic_DNA"/>
</dbReference>
<keyword evidence="1" id="KW-0472">Membrane</keyword>
<keyword evidence="1" id="KW-0812">Transmembrane</keyword>
<name>A0A3P2RJ33_WEIVI</name>
<evidence type="ECO:0000313" key="3">
    <source>
        <dbReference type="Proteomes" id="UP000275836"/>
    </source>
</evidence>
<dbReference type="RefSeq" id="WP_124943792.1">
    <property type="nucleotide sequence ID" value="NZ_RHGY01000010.1"/>
</dbReference>
<sequence length="176" mass="20030">MTKNMKWLIGGIVAVVIIAIGGVGYQQYHQKQLEIQHKKELQKEQKKRKIQLATNAGKALVLSLNKTNQDFIDFDYMNQPNIDNIDASIWLAPGSQDNNAFIVKTAYPVIDADKTPLTKTGDVKDKNNVYFEKQVWYDYVTPDSNTVSPMDNAHGKPKTGKLIYESHNYKVDRKNN</sequence>
<evidence type="ECO:0000313" key="2">
    <source>
        <dbReference type="EMBL" id="RRG17448.1"/>
    </source>
</evidence>
<protein>
    <submittedName>
        <fullName evidence="2">Uncharacterized protein</fullName>
    </submittedName>
</protein>
<gene>
    <name evidence="2" type="ORF">D3P96_07800</name>
</gene>
<proteinExistence type="predicted"/>
<feature type="transmembrane region" description="Helical" evidence="1">
    <location>
        <begin position="7"/>
        <end position="25"/>
    </location>
</feature>
<reference evidence="2 3" key="1">
    <citation type="submission" date="2018-10" db="EMBL/GenBank/DDBJ databases">
        <title>Draft genome sequence of Weissella viridescens UCO-SMC3.</title>
        <authorList>
            <person name="Garcia-Cancino A."/>
            <person name="Espinoza-Monje M."/>
            <person name="Albarracin L."/>
            <person name="Garcia-Castillo V."/>
            <person name="Campos-Martin J."/>
            <person name="Nakano Y."/>
            <person name="Guitierrez-Zamorano C."/>
            <person name="Ikeda-Ohtsubo W."/>
            <person name="Morita H."/>
            <person name="Kitazawa H."/>
            <person name="Villena J."/>
        </authorList>
    </citation>
    <scope>NUCLEOTIDE SEQUENCE [LARGE SCALE GENOMIC DNA]</scope>
    <source>
        <strain evidence="2 3">UCO-SMC3</strain>
    </source>
</reference>
<accession>A0A3P2RJ33</accession>
<evidence type="ECO:0000256" key="1">
    <source>
        <dbReference type="SAM" id="Phobius"/>
    </source>
</evidence>
<keyword evidence="1" id="KW-1133">Transmembrane helix</keyword>
<organism evidence="2 3">
    <name type="scientific">Weissella viridescens</name>
    <name type="common">Lactobacillus viridescens</name>
    <dbReference type="NCBI Taxonomy" id="1629"/>
    <lineage>
        <taxon>Bacteria</taxon>
        <taxon>Bacillati</taxon>
        <taxon>Bacillota</taxon>
        <taxon>Bacilli</taxon>
        <taxon>Lactobacillales</taxon>
        <taxon>Lactobacillaceae</taxon>
        <taxon>Weissella</taxon>
    </lineage>
</organism>
<dbReference type="AlphaFoldDB" id="A0A3P2RJ33"/>
<dbReference type="Proteomes" id="UP000275836">
    <property type="component" value="Unassembled WGS sequence"/>
</dbReference>